<reference evidence="2 3" key="1">
    <citation type="submission" date="2009-02" db="EMBL/GenBank/DDBJ databases">
        <authorList>
            <person name="Fulton L."/>
            <person name="Clifton S."/>
            <person name="Fulton B."/>
            <person name="Xu J."/>
            <person name="Minx P."/>
            <person name="Pepin K.H."/>
            <person name="Johnson M."/>
            <person name="Bhonagiri V."/>
            <person name="Nash W.E."/>
            <person name="Mardis E.R."/>
            <person name="Wilson R.K."/>
        </authorList>
    </citation>
    <scope>NUCLEOTIDE SEQUENCE [LARGE SCALE GENOMIC DNA]</scope>
    <source>
        <strain evidence="2 3">ATCC 27758</strain>
    </source>
</reference>
<evidence type="ECO:0000313" key="2">
    <source>
        <dbReference type="EMBL" id="EEG89232.1"/>
    </source>
</evidence>
<name>C0BAV8_9FIRM</name>
<dbReference type="Proteomes" id="UP000003793">
    <property type="component" value="Unassembled WGS sequence"/>
</dbReference>
<protein>
    <submittedName>
        <fullName evidence="2">Uncharacterized protein</fullName>
    </submittedName>
</protein>
<gene>
    <name evidence="2" type="ORF">COPCOM_02211</name>
</gene>
<keyword evidence="1" id="KW-1133">Transmembrane helix</keyword>
<evidence type="ECO:0000313" key="3">
    <source>
        <dbReference type="Proteomes" id="UP000003793"/>
    </source>
</evidence>
<evidence type="ECO:0000256" key="1">
    <source>
        <dbReference type="SAM" id="Phobius"/>
    </source>
</evidence>
<organism evidence="2 3">
    <name type="scientific">Coprococcus comes ATCC 27758</name>
    <dbReference type="NCBI Taxonomy" id="470146"/>
    <lineage>
        <taxon>Bacteria</taxon>
        <taxon>Bacillati</taxon>
        <taxon>Bacillota</taxon>
        <taxon>Clostridia</taxon>
        <taxon>Lachnospirales</taxon>
        <taxon>Lachnospiraceae</taxon>
        <taxon>Coprococcus</taxon>
    </lineage>
</organism>
<dbReference type="AlphaFoldDB" id="C0BAV8"/>
<comment type="caution">
    <text evidence="2">The sequence shown here is derived from an EMBL/GenBank/DDBJ whole genome shotgun (WGS) entry which is preliminary data.</text>
</comment>
<reference evidence="2 3" key="2">
    <citation type="submission" date="2009-03" db="EMBL/GenBank/DDBJ databases">
        <title>Draft genome sequence of Coprococcus comes (ATCC 27758).</title>
        <authorList>
            <person name="Sudarsanam P."/>
            <person name="Ley R."/>
            <person name="Guruge J."/>
            <person name="Turnbaugh P.J."/>
            <person name="Mahowald M."/>
            <person name="Liep D."/>
            <person name="Gordon J."/>
        </authorList>
    </citation>
    <scope>NUCLEOTIDE SEQUENCE [LARGE SCALE GENOMIC DNA]</scope>
    <source>
        <strain evidence="2 3">ATCC 27758</strain>
    </source>
</reference>
<accession>C0BAV8</accession>
<keyword evidence="1" id="KW-0472">Membrane</keyword>
<keyword evidence="1" id="KW-0812">Transmembrane</keyword>
<sequence>MYGKKLKMEKIIKIRNKIEMKWEAIPYEKNVICRKKFFLCALSVWIIYAFNWITMFHIQ</sequence>
<feature type="transmembrane region" description="Helical" evidence="1">
    <location>
        <begin position="37"/>
        <end position="58"/>
    </location>
</feature>
<dbReference type="HOGENOM" id="CLU_2952500_0_0_9"/>
<proteinExistence type="predicted"/>
<dbReference type="EMBL" id="ABVR01000041">
    <property type="protein sequence ID" value="EEG89232.1"/>
    <property type="molecule type" value="Genomic_DNA"/>
</dbReference>